<comment type="caution">
    <text evidence="8">The sequence shown here is derived from an EMBL/GenBank/DDBJ whole genome shotgun (WGS) entry which is preliminary data.</text>
</comment>
<dbReference type="OrthoDB" id="121932at2759"/>
<keyword evidence="9" id="KW-1185">Reference proteome</keyword>
<evidence type="ECO:0000256" key="1">
    <source>
        <dbReference type="ARBA" id="ARBA00004123"/>
    </source>
</evidence>
<accession>A0A162I9D4</accession>
<reference evidence="8 9" key="1">
    <citation type="journal article" date="2016" name="Genome Biol. Evol.">
        <title>Divergent and convergent evolution of fungal pathogenicity.</title>
        <authorList>
            <person name="Shang Y."/>
            <person name="Xiao G."/>
            <person name="Zheng P."/>
            <person name="Cen K."/>
            <person name="Zhan S."/>
            <person name="Wang C."/>
        </authorList>
    </citation>
    <scope>NUCLEOTIDE SEQUENCE [LARGE SCALE GENOMIC DNA]</scope>
    <source>
        <strain evidence="8 9">ARSEF 7405</strain>
    </source>
</reference>
<evidence type="ECO:0000256" key="3">
    <source>
        <dbReference type="ARBA" id="ARBA00023125"/>
    </source>
</evidence>
<keyword evidence="3" id="KW-0238">DNA-binding</keyword>
<keyword evidence="2" id="KW-0235">DNA replication</keyword>
<dbReference type="InterPro" id="IPR018607">
    <property type="entry name" value="Ctf8"/>
</dbReference>
<proteinExistence type="inferred from homology"/>
<sequence>MPKITLSPPSTRPNTDFSSNPLPNLLQTPSGLAIIEMQGTINLPQNALDRIDADLEAGGHSDTKAQFETSIGRLIFPDYHPGETPADDKSWMKRVYLYVGQNQRMTGEVKAIPKPLAVLRRRQAARGMGDGDEDGDVQMNEKSEKDAEELEIVDIIKYRIYFKLRPEPVSNAPTTLN</sequence>
<evidence type="ECO:0000256" key="2">
    <source>
        <dbReference type="ARBA" id="ARBA00022705"/>
    </source>
</evidence>
<feature type="compositionally biased region" description="Polar residues" evidence="7">
    <location>
        <begin position="7"/>
        <end position="23"/>
    </location>
</feature>
<name>A0A162I9D4_9EURO</name>
<dbReference type="PANTHER" id="PTHR28605">
    <property type="entry name" value="CTF8, CHROMOSOME TRANSMISSION FIDELITY FACTOR 8 HOMOLOG (S. CEREVISIAE)"/>
    <property type="match status" value="1"/>
</dbReference>
<organism evidence="8 9">
    <name type="scientific">Ascosphaera apis ARSEF 7405</name>
    <dbReference type="NCBI Taxonomy" id="392613"/>
    <lineage>
        <taxon>Eukaryota</taxon>
        <taxon>Fungi</taxon>
        <taxon>Dikarya</taxon>
        <taxon>Ascomycota</taxon>
        <taxon>Pezizomycotina</taxon>
        <taxon>Eurotiomycetes</taxon>
        <taxon>Eurotiomycetidae</taxon>
        <taxon>Onygenales</taxon>
        <taxon>Ascosphaeraceae</taxon>
        <taxon>Ascosphaera</taxon>
    </lineage>
</organism>
<dbReference type="GO" id="GO:0031390">
    <property type="term" value="C:Ctf18 RFC-like complex"/>
    <property type="evidence" value="ECO:0007669"/>
    <property type="project" value="InterPro"/>
</dbReference>
<protein>
    <submittedName>
        <fullName evidence="8">Sister chromatid cohesion protein Ctf8</fullName>
    </submittedName>
</protein>
<evidence type="ECO:0000256" key="5">
    <source>
        <dbReference type="ARBA" id="ARBA00023306"/>
    </source>
</evidence>
<gene>
    <name evidence="8" type="ORF">AAP_03873</name>
</gene>
<feature type="region of interest" description="Disordered" evidence="7">
    <location>
        <begin position="126"/>
        <end position="145"/>
    </location>
</feature>
<keyword evidence="5" id="KW-0131">Cell cycle</keyword>
<evidence type="ECO:0000256" key="7">
    <source>
        <dbReference type="SAM" id="MobiDB-lite"/>
    </source>
</evidence>
<dbReference type="EMBL" id="AZGZ01000017">
    <property type="protein sequence ID" value="KZZ90343.1"/>
    <property type="molecule type" value="Genomic_DNA"/>
</dbReference>
<dbReference type="PANTHER" id="PTHR28605:SF1">
    <property type="entry name" value="CHROMOSOME TRANSMISSION FIDELITY FACTOR 8"/>
    <property type="match status" value="1"/>
</dbReference>
<dbReference type="VEuPathDB" id="FungiDB:AAP_03873"/>
<evidence type="ECO:0000313" key="9">
    <source>
        <dbReference type="Proteomes" id="UP000242877"/>
    </source>
</evidence>
<keyword evidence="4" id="KW-0539">Nucleus</keyword>
<evidence type="ECO:0000256" key="4">
    <source>
        <dbReference type="ARBA" id="ARBA00023242"/>
    </source>
</evidence>
<feature type="region of interest" description="Disordered" evidence="7">
    <location>
        <begin position="1"/>
        <end position="23"/>
    </location>
</feature>
<dbReference type="GO" id="GO:0007064">
    <property type="term" value="P:mitotic sister chromatid cohesion"/>
    <property type="evidence" value="ECO:0007669"/>
    <property type="project" value="InterPro"/>
</dbReference>
<dbReference type="GO" id="GO:0006260">
    <property type="term" value="P:DNA replication"/>
    <property type="evidence" value="ECO:0007669"/>
    <property type="project" value="UniProtKB-KW"/>
</dbReference>
<comment type="similarity">
    <text evidence="6">Belongs to the CTF8 family.</text>
</comment>
<dbReference type="Proteomes" id="UP000242877">
    <property type="component" value="Unassembled WGS sequence"/>
</dbReference>
<dbReference type="GO" id="GO:0003677">
    <property type="term" value="F:DNA binding"/>
    <property type="evidence" value="ECO:0007669"/>
    <property type="project" value="UniProtKB-KW"/>
</dbReference>
<evidence type="ECO:0000313" key="8">
    <source>
        <dbReference type="EMBL" id="KZZ90343.1"/>
    </source>
</evidence>
<dbReference type="Pfam" id="PF09696">
    <property type="entry name" value="Ctf8"/>
    <property type="match status" value="1"/>
</dbReference>
<dbReference type="AlphaFoldDB" id="A0A162I9D4"/>
<comment type="subcellular location">
    <subcellularLocation>
        <location evidence="1">Nucleus</location>
    </subcellularLocation>
</comment>
<evidence type="ECO:0000256" key="6">
    <source>
        <dbReference type="ARBA" id="ARBA00038447"/>
    </source>
</evidence>